<dbReference type="Proteomes" id="UP000238937">
    <property type="component" value="Unassembled WGS sequence"/>
</dbReference>
<protein>
    <submittedName>
        <fullName evidence="2">Uncharacterized protein</fullName>
    </submittedName>
</protein>
<proteinExistence type="predicted"/>
<dbReference type="OrthoDB" id="572726at2"/>
<accession>A0A2T1F8X6</accession>
<evidence type="ECO:0000256" key="1">
    <source>
        <dbReference type="SAM" id="MobiDB-lite"/>
    </source>
</evidence>
<feature type="compositionally biased region" description="Polar residues" evidence="1">
    <location>
        <begin position="73"/>
        <end position="90"/>
    </location>
</feature>
<gene>
    <name evidence="2" type="ORF">C7B77_27390</name>
</gene>
<keyword evidence="3" id="KW-1185">Reference proteome</keyword>
<dbReference type="RefSeq" id="WP_106312509.1">
    <property type="nucleotide sequence ID" value="NZ_PVWO01000627.1"/>
</dbReference>
<organism evidence="2 3">
    <name type="scientific">Chamaesiphon polymorphus CCALA 037</name>
    <dbReference type="NCBI Taxonomy" id="2107692"/>
    <lineage>
        <taxon>Bacteria</taxon>
        <taxon>Bacillati</taxon>
        <taxon>Cyanobacteriota</taxon>
        <taxon>Cyanophyceae</taxon>
        <taxon>Gomontiellales</taxon>
        <taxon>Chamaesiphonaceae</taxon>
        <taxon>Chamaesiphon</taxon>
    </lineage>
</organism>
<comment type="caution">
    <text evidence="2">The sequence shown here is derived from an EMBL/GenBank/DDBJ whole genome shotgun (WGS) entry which is preliminary data.</text>
</comment>
<reference evidence="2 3" key="1">
    <citation type="submission" date="2018-03" db="EMBL/GenBank/DDBJ databases">
        <title>The ancient ancestry and fast evolution of plastids.</title>
        <authorList>
            <person name="Moore K.R."/>
            <person name="Magnabosco C."/>
            <person name="Momper L."/>
            <person name="Gold D.A."/>
            <person name="Bosak T."/>
            <person name="Fournier G.P."/>
        </authorList>
    </citation>
    <scope>NUCLEOTIDE SEQUENCE [LARGE SCALE GENOMIC DNA]</scope>
    <source>
        <strain evidence="2 3">CCALA 037</strain>
    </source>
</reference>
<feature type="region of interest" description="Disordered" evidence="1">
    <location>
        <begin position="66"/>
        <end position="91"/>
    </location>
</feature>
<dbReference type="AlphaFoldDB" id="A0A2T1F8X6"/>
<name>A0A2T1F8X6_9CYAN</name>
<dbReference type="EMBL" id="PVWO01000627">
    <property type="protein sequence ID" value="PSB41470.1"/>
    <property type="molecule type" value="Genomic_DNA"/>
</dbReference>
<evidence type="ECO:0000313" key="3">
    <source>
        <dbReference type="Proteomes" id="UP000238937"/>
    </source>
</evidence>
<sequence>MKLIEARVNGNPRQVNTKYGEKAVMDVVTAEGTEIAIWRPAGDMEVMGRMNGERVSIAIDSKGKASLVEHASTKPQSAQSSNTTTDQPSRSAEIADYIQRLGKLYSHCRAT</sequence>
<evidence type="ECO:0000313" key="2">
    <source>
        <dbReference type="EMBL" id="PSB41470.1"/>
    </source>
</evidence>